<evidence type="ECO:0000313" key="10">
    <source>
        <dbReference type="Proteomes" id="UP000241436"/>
    </source>
</evidence>
<evidence type="ECO:0000256" key="4">
    <source>
        <dbReference type="ARBA" id="ARBA00022989"/>
    </source>
</evidence>
<comment type="caution">
    <text evidence="9">The sequence shown here is derived from an EMBL/GenBank/DDBJ whole genome shotgun (WGS) entry which is preliminary data.</text>
</comment>
<feature type="transmembrane region" description="Helical" evidence="7">
    <location>
        <begin position="20"/>
        <end position="40"/>
    </location>
</feature>
<evidence type="ECO:0000256" key="7">
    <source>
        <dbReference type="SAM" id="Phobius"/>
    </source>
</evidence>
<comment type="similarity">
    <text evidence="2 6">Belongs to the cytochrome c oxidase subunit 3 family.</text>
</comment>
<reference evidence="10" key="2">
    <citation type="journal article" date="2018" name="Environ. Microbiol.">
        <title>Bloom of a denitrifying methanotroph, 'Candidatus Methylomirabilis limnetica', in a deep stratified lake.</title>
        <authorList>
            <person name="Graf J.S."/>
            <person name="Mayr M.J."/>
            <person name="Marchant H.K."/>
            <person name="Tienken D."/>
            <person name="Hach P.F."/>
            <person name="Brand A."/>
            <person name="Schubert C.J."/>
            <person name="Kuypers M.M."/>
            <person name="Milucka J."/>
        </authorList>
    </citation>
    <scope>NUCLEOTIDE SEQUENCE [LARGE SCALE GENOMIC DNA]</scope>
    <source>
        <strain evidence="10">Zug</strain>
    </source>
</reference>
<evidence type="ECO:0000256" key="2">
    <source>
        <dbReference type="ARBA" id="ARBA00010581"/>
    </source>
</evidence>
<comment type="subcellular location">
    <subcellularLocation>
        <location evidence="6">Cell membrane</location>
        <topology evidence="6">Multi-pass membrane protein</topology>
    </subcellularLocation>
    <subcellularLocation>
        <location evidence="1">Membrane</location>
        <topology evidence="1">Multi-pass membrane protein</topology>
    </subcellularLocation>
</comment>
<keyword evidence="3 6" id="KW-0812">Transmembrane</keyword>
<evidence type="ECO:0000256" key="1">
    <source>
        <dbReference type="ARBA" id="ARBA00004141"/>
    </source>
</evidence>
<dbReference type="EMBL" id="NVQC01000011">
    <property type="protein sequence ID" value="PTL36798.1"/>
    <property type="molecule type" value="Genomic_DNA"/>
</dbReference>
<keyword evidence="5 7" id="KW-0472">Membrane</keyword>
<evidence type="ECO:0000256" key="6">
    <source>
        <dbReference type="RuleBase" id="RU003376"/>
    </source>
</evidence>
<dbReference type="RefSeq" id="WP_107561262.1">
    <property type="nucleotide sequence ID" value="NZ_NVQC01000011.1"/>
</dbReference>
<dbReference type="PROSITE" id="PS50253">
    <property type="entry name" value="COX3"/>
    <property type="match status" value="1"/>
</dbReference>
<dbReference type="InterPro" id="IPR013833">
    <property type="entry name" value="Cyt_c_oxidase_su3_a-hlx"/>
</dbReference>
<proteinExistence type="inferred from homology"/>
<feature type="domain" description="Heme-copper oxidase subunit III family profile" evidence="8">
    <location>
        <begin position="17"/>
        <end position="190"/>
    </location>
</feature>
<dbReference type="GO" id="GO:0005886">
    <property type="term" value="C:plasma membrane"/>
    <property type="evidence" value="ECO:0007669"/>
    <property type="project" value="UniProtKB-SubCell"/>
</dbReference>
<dbReference type="AlphaFoldDB" id="A0A2T4U0F0"/>
<dbReference type="InterPro" id="IPR000298">
    <property type="entry name" value="Cyt_c_oxidase-like_su3"/>
</dbReference>
<dbReference type="GO" id="GO:0004129">
    <property type="term" value="F:cytochrome-c oxidase activity"/>
    <property type="evidence" value="ECO:0007669"/>
    <property type="project" value="InterPro"/>
</dbReference>
<dbReference type="SUPFAM" id="SSF81452">
    <property type="entry name" value="Cytochrome c oxidase subunit III-like"/>
    <property type="match status" value="1"/>
</dbReference>
<dbReference type="Pfam" id="PF00510">
    <property type="entry name" value="COX3"/>
    <property type="match status" value="1"/>
</dbReference>
<dbReference type="GO" id="GO:0019646">
    <property type="term" value="P:aerobic electron transport chain"/>
    <property type="evidence" value="ECO:0007669"/>
    <property type="project" value="InterPro"/>
</dbReference>
<keyword evidence="10" id="KW-1185">Reference proteome</keyword>
<evidence type="ECO:0000256" key="3">
    <source>
        <dbReference type="ARBA" id="ARBA00022692"/>
    </source>
</evidence>
<dbReference type="OrthoDB" id="9810850at2"/>
<dbReference type="InterPro" id="IPR024791">
    <property type="entry name" value="Cyt_c/ubiquinol_Oxase_su3"/>
</dbReference>
<sequence length="190" mass="21063">MRMAVVSEQFTPALRGKIAIWFVIASEVMIFGTAVGSYILARAASPGWSAEAAHLSTSLATINTFVLLTSSMTMAMAFDAYQKADQRGAQRFLLLTTLLGLTFLGIKSYEYTSHIMEGAVPWSGSFWSFYYALTGLHMLHVIAGAIVNFILFLAAGRGLSTGYRIEIAGLYWHFVDIVWIFLFPLLYLSY</sequence>
<dbReference type="Proteomes" id="UP000241436">
    <property type="component" value="Unassembled WGS sequence"/>
</dbReference>
<feature type="transmembrane region" description="Helical" evidence="7">
    <location>
        <begin position="129"/>
        <end position="155"/>
    </location>
</feature>
<accession>A0A2T4U0F0</accession>
<feature type="transmembrane region" description="Helical" evidence="7">
    <location>
        <begin position="60"/>
        <end position="80"/>
    </location>
</feature>
<name>A0A2T4U0F0_9BACT</name>
<evidence type="ECO:0000313" key="9">
    <source>
        <dbReference type="EMBL" id="PTL36798.1"/>
    </source>
</evidence>
<reference evidence="9 10" key="1">
    <citation type="submission" date="2017-09" db="EMBL/GenBank/DDBJ databases">
        <title>Bloom of a denitrifying methanotroph, Candidatus Methylomirabilis limnetica, in a deep stratified lake.</title>
        <authorList>
            <person name="Graf J.S."/>
            <person name="Marchant H.K."/>
            <person name="Tienken D."/>
            <person name="Hach P.F."/>
            <person name="Brand A."/>
            <person name="Schubert C.J."/>
            <person name="Kuypers M.M."/>
            <person name="Milucka J."/>
        </authorList>
    </citation>
    <scope>NUCLEOTIDE SEQUENCE [LARGE SCALE GENOMIC DNA]</scope>
    <source>
        <strain evidence="9 10">Zug</strain>
    </source>
</reference>
<organism evidence="9 10">
    <name type="scientific">Candidatus Methylomirabilis limnetica</name>
    <dbReference type="NCBI Taxonomy" id="2033718"/>
    <lineage>
        <taxon>Bacteria</taxon>
        <taxon>Candidatus Methylomirabilota</taxon>
        <taxon>Candidatus Methylomirabilia</taxon>
        <taxon>Candidatus Methylomirabilales</taxon>
        <taxon>Candidatus Methylomirabilaceae</taxon>
        <taxon>Candidatus Methylomirabilis</taxon>
    </lineage>
</organism>
<protein>
    <submittedName>
        <fullName evidence="9">Cytochrome oxidase subunit III</fullName>
    </submittedName>
</protein>
<evidence type="ECO:0000256" key="5">
    <source>
        <dbReference type="ARBA" id="ARBA00023136"/>
    </source>
</evidence>
<gene>
    <name evidence="9" type="ORF">CLG94_02150</name>
</gene>
<dbReference type="PANTHER" id="PTHR11403:SF6">
    <property type="entry name" value="NITRIC OXIDE REDUCTASE SUBUNIT E"/>
    <property type="match status" value="1"/>
</dbReference>
<evidence type="ECO:0000259" key="8">
    <source>
        <dbReference type="PROSITE" id="PS50253"/>
    </source>
</evidence>
<feature type="transmembrane region" description="Helical" evidence="7">
    <location>
        <begin position="167"/>
        <end position="188"/>
    </location>
</feature>
<feature type="transmembrane region" description="Helical" evidence="7">
    <location>
        <begin position="92"/>
        <end position="109"/>
    </location>
</feature>
<dbReference type="PANTHER" id="PTHR11403">
    <property type="entry name" value="CYTOCHROME C OXIDASE SUBUNIT III"/>
    <property type="match status" value="1"/>
</dbReference>
<dbReference type="Gene3D" id="1.20.120.80">
    <property type="entry name" value="Cytochrome c oxidase, subunit III, four-helix bundle"/>
    <property type="match status" value="1"/>
</dbReference>
<dbReference type="InterPro" id="IPR035973">
    <property type="entry name" value="Cyt_c_oxidase_su3-like_sf"/>
</dbReference>
<keyword evidence="4 7" id="KW-1133">Transmembrane helix</keyword>